<evidence type="ECO:0000256" key="13">
    <source>
        <dbReference type="PIRSR" id="PIRSR004682-2"/>
    </source>
</evidence>
<dbReference type="PIRSF" id="PIRSF004682">
    <property type="entry name" value="GmhB"/>
    <property type="match status" value="1"/>
</dbReference>
<comment type="subcellular location">
    <subcellularLocation>
        <location evidence="1 11">Cytoplasm</location>
    </subcellularLocation>
</comment>
<feature type="active site" description="Nucleophile" evidence="12">
    <location>
        <position position="10"/>
    </location>
</feature>
<feature type="site" description="Contributes to substrate recognition" evidence="14">
    <location>
        <position position="109"/>
    </location>
</feature>
<keyword evidence="6 11" id="KW-0119">Carbohydrate metabolism</keyword>
<feature type="site" description="Stabilizes the phosphoryl group" evidence="14">
    <location>
        <position position="52"/>
    </location>
</feature>
<gene>
    <name evidence="16" type="ORF">H4Q31_15910</name>
</gene>
<dbReference type="NCBIfam" id="TIGR00213">
    <property type="entry name" value="GmhB_yaeD"/>
    <property type="match status" value="1"/>
</dbReference>
<name>A0A841TET6_9BACL</name>
<dbReference type="InterPro" id="IPR006549">
    <property type="entry name" value="HAD-SF_hydro_IIIA"/>
</dbReference>
<feature type="binding site" evidence="13">
    <location>
        <begin position="52"/>
        <end position="55"/>
    </location>
    <ligand>
        <name>substrate</name>
    </ligand>
</feature>
<evidence type="ECO:0000256" key="12">
    <source>
        <dbReference type="PIRSR" id="PIRSR004682-1"/>
    </source>
</evidence>
<comment type="similarity">
    <text evidence="10 11">Belongs to the gmhB family.</text>
</comment>
<keyword evidence="17" id="KW-1185">Reference proteome</keyword>
<evidence type="ECO:0000313" key="17">
    <source>
        <dbReference type="Proteomes" id="UP000574133"/>
    </source>
</evidence>
<evidence type="ECO:0000313" key="16">
    <source>
        <dbReference type="EMBL" id="MBB6678776.1"/>
    </source>
</evidence>
<feature type="binding site" evidence="15">
    <location>
        <position position="136"/>
    </location>
    <ligand>
        <name>Mg(2+)</name>
        <dbReference type="ChEBI" id="CHEBI:18420"/>
    </ligand>
</feature>
<dbReference type="SUPFAM" id="SSF56784">
    <property type="entry name" value="HAD-like"/>
    <property type="match status" value="1"/>
</dbReference>
<feature type="binding site" evidence="13">
    <location>
        <begin position="18"/>
        <end position="21"/>
    </location>
    <ligand>
        <name>substrate</name>
    </ligand>
</feature>
<dbReference type="PANTHER" id="PTHR42891:SF1">
    <property type="entry name" value="D-GLYCERO-BETA-D-MANNO-HEPTOSE-1,7-BISPHOSPHATE 7-PHOSPHATASE"/>
    <property type="match status" value="1"/>
</dbReference>
<feature type="site" description="Contributes to substrate recognition" evidence="14">
    <location>
        <position position="110"/>
    </location>
</feature>
<dbReference type="RefSeq" id="WP_185180042.1">
    <property type="nucleotide sequence ID" value="NZ_CBCSEP010000003.1"/>
</dbReference>
<dbReference type="Gene3D" id="3.40.50.1000">
    <property type="entry name" value="HAD superfamily/HAD-like"/>
    <property type="match status" value="1"/>
</dbReference>
<evidence type="ECO:0000256" key="4">
    <source>
        <dbReference type="ARBA" id="ARBA00022801"/>
    </source>
</evidence>
<dbReference type="NCBIfam" id="TIGR01662">
    <property type="entry name" value="HAD-SF-IIIA"/>
    <property type="match status" value="1"/>
</dbReference>
<feature type="binding site" evidence="13">
    <location>
        <position position="136"/>
    </location>
    <ligand>
        <name>substrate</name>
    </ligand>
</feature>
<feature type="active site" description="Proton donor" evidence="12">
    <location>
        <position position="12"/>
    </location>
</feature>
<feature type="binding site" evidence="13">
    <location>
        <begin position="109"/>
        <end position="110"/>
    </location>
    <ligand>
        <name>substrate</name>
    </ligand>
</feature>
<evidence type="ECO:0000256" key="15">
    <source>
        <dbReference type="PIRSR" id="PIRSR004682-4"/>
    </source>
</evidence>
<comment type="catalytic activity">
    <reaction evidence="7">
        <text>D-glycero-alpha-D-manno-heptose 1,7-bisphosphate + H2O = D-glycero-alpha-D-manno-heptose 1-phosphate + phosphate</text>
        <dbReference type="Rhea" id="RHEA:28522"/>
        <dbReference type="ChEBI" id="CHEBI:15377"/>
        <dbReference type="ChEBI" id="CHEBI:43474"/>
        <dbReference type="ChEBI" id="CHEBI:60207"/>
        <dbReference type="ChEBI" id="CHEBI:61574"/>
        <dbReference type="EC" id="3.1.3.83"/>
    </reaction>
</comment>
<dbReference type="NCBIfam" id="TIGR01656">
    <property type="entry name" value="Histidinol-ppas"/>
    <property type="match status" value="1"/>
</dbReference>
<evidence type="ECO:0000256" key="11">
    <source>
        <dbReference type="PIRNR" id="PIRNR004682"/>
    </source>
</evidence>
<dbReference type="EC" id="3.1.3.-" evidence="11"/>
<evidence type="ECO:0000256" key="5">
    <source>
        <dbReference type="ARBA" id="ARBA00022833"/>
    </source>
</evidence>
<dbReference type="GO" id="GO:0005737">
    <property type="term" value="C:cytoplasm"/>
    <property type="evidence" value="ECO:0007669"/>
    <property type="project" value="UniProtKB-SubCell"/>
</dbReference>
<keyword evidence="4 11" id="KW-0378">Hydrolase</keyword>
<dbReference type="FunFam" id="3.40.50.1000:FF:000037">
    <property type="entry name" value="D,D-heptose 1,7-bisphosphate phosphatase"/>
    <property type="match status" value="1"/>
</dbReference>
<comment type="pathway">
    <text evidence="9">Nucleotide-sugar biosynthesis; GDP-D-glycero-alpha-D-manno-heptose biosynthesis; GDP-D-glycero-alpha-D-manno-heptose from D-glycero-alpha-D-manno-heptose 7-phosphate: step 2/3.</text>
</comment>
<evidence type="ECO:0000256" key="1">
    <source>
        <dbReference type="ARBA" id="ARBA00004496"/>
    </source>
</evidence>
<organism evidence="16 17">
    <name type="scientific">Cohnella lubricantis</name>
    <dbReference type="NCBI Taxonomy" id="2163172"/>
    <lineage>
        <taxon>Bacteria</taxon>
        <taxon>Bacillati</taxon>
        <taxon>Bacillota</taxon>
        <taxon>Bacilli</taxon>
        <taxon>Bacillales</taxon>
        <taxon>Paenibacillaceae</taxon>
        <taxon>Cohnella</taxon>
    </lineage>
</organism>
<evidence type="ECO:0000256" key="3">
    <source>
        <dbReference type="ARBA" id="ARBA00022723"/>
    </source>
</evidence>
<dbReference type="AlphaFoldDB" id="A0A841TET6"/>
<feature type="binding site" evidence="15">
    <location>
        <position position="135"/>
    </location>
    <ligand>
        <name>Mg(2+)</name>
        <dbReference type="ChEBI" id="CHEBI:18420"/>
    </ligand>
</feature>
<comment type="function">
    <text evidence="8">Converts the D-glycero-alpha-D-manno-heptose 1,7-bisphosphate intermediate into D-glycero-alpha-D-manno-heptose 1-phosphate by removing the phosphate group at the C-7 position.</text>
</comment>
<feature type="binding site" evidence="15">
    <location>
        <position position="91"/>
    </location>
    <ligand>
        <name>Zn(2+)</name>
        <dbReference type="ChEBI" id="CHEBI:29105"/>
    </ligand>
</feature>
<accession>A0A841TET6</accession>
<comment type="caution">
    <text evidence="16">The sequence shown here is derived from an EMBL/GenBank/DDBJ whole genome shotgun (WGS) entry which is preliminary data.</text>
</comment>
<evidence type="ECO:0000256" key="7">
    <source>
        <dbReference type="ARBA" id="ARBA00051130"/>
    </source>
</evidence>
<dbReference type="InterPro" id="IPR004446">
    <property type="entry name" value="Heptose_bisP_phosphatase"/>
</dbReference>
<sequence length="183" mass="21129">MSKNKALFLDRDGVINVEKNYVYKIEDFEFIDGIFDVMRHFQERGYLLIVITNQAGIGRGYYTEEDFNKLNEWMLRRCVDEGIHITKVYYCPYHPEFGIGEYKKDSFDRKPNPGMILRAAEEYEIDLNASILVGDKESDIQAGMQAGVKLNVLLKSNSNAICSATLADCVIYQLHDLRLLLRQ</sequence>
<dbReference type="Pfam" id="PF13242">
    <property type="entry name" value="Hydrolase_like"/>
    <property type="match status" value="1"/>
</dbReference>
<dbReference type="Proteomes" id="UP000574133">
    <property type="component" value="Unassembled WGS sequence"/>
</dbReference>
<evidence type="ECO:0000256" key="14">
    <source>
        <dbReference type="PIRSR" id="PIRSR004682-3"/>
    </source>
</evidence>
<proteinExistence type="inferred from homology"/>
<dbReference type="PANTHER" id="PTHR42891">
    <property type="entry name" value="D-GLYCERO-BETA-D-MANNO-HEPTOSE-1,7-BISPHOSPHATE 7-PHOSPHATASE"/>
    <property type="match status" value="1"/>
</dbReference>
<feature type="binding site" evidence="13">
    <location>
        <begin position="10"/>
        <end position="12"/>
    </location>
    <ligand>
        <name>substrate</name>
    </ligand>
</feature>
<keyword evidence="3 15" id="KW-0479">Metal-binding</keyword>
<dbReference type="GO" id="GO:0046872">
    <property type="term" value="F:metal ion binding"/>
    <property type="evidence" value="ECO:0007669"/>
    <property type="project" value="UniProtKB-KW"/>
</dbReference>
<evidence type="ECO:0000256" key="9">
    <source>
        <dbReference type="ARBA" id="ARBA00060656"/>
    </source>
</evidence>
<feature type="binding site" evidence="15">
    <location>
        <position position="12"/>
    </location>
    <ligand>
        <name>Mg(2+)</name>
        <dbReference type="ChEBI" id="CHEBI:18420"/>
    </ligand>
</feature>
<reference evidence="16 17" key="1">
    <citation type="submission" date="2020-08" db="EMBL/GenBank/DDBJ databases">
        <title>Cohnella phylogeny.</title>
        <authorList>
            <person name="Dunlap C."/>
        </authorList>
    </citation>
    <scope>NUCLEOTIDE SEQUENCE [LARGE SCALE GENOMIC DNA]</scope>
    <source>
        <strain evidence="16 17">DSM 103658</strain>
    </source>
</reference>
<dbReference type="GO" id="GO:0005975">
    <property type="term" value="P:carbohydrate metabolic process"/>
    <property type="evidence" value="ECO:0007669"/>
    <property type="project" value="InterPro"/>
</dbReference>
<dbReference type="CDD" id="cd07503">
    <property type="entry name" value="HAD_HisB-N"/>
    <property type="match status" value="1"/>
</dbReference>
<evidence type="ECO:0000256" key="2">
    <source>
        <dbReference type="ARBA" id="ARBA00022490"/>
    </source>
</evidence>
<keyword evidence="15" id="KW-0460">Magnesium</keyword>
<dbReference type="InterPro" id="IPR036412">
    <property type="entry name" value="HAD-like_sf"/>
</dbReference>
<dbReference type="InterPro" id="IPR023214">
    <property type="entry name" value="HAD_sf"/>
</dbReference>
<dbReference type="EMBL" id="JACJVN010000060">
    <property type="protein sequence ID" value="MBB6678776.1"/>
    <property type="molecule type" value="Genomic_DNA"/>
</dbReference>
<dbReference type="InterPro" id="IPR006543">
    <property type="entry name" value="Histidinol-phos"/>
</dbReference>
<comment type="cofactor">
    <cofactor evidence="15">
        <name>Mg(2+)</name>
        <dbReference type="ChEBI" id="CHEBI:18420"/>
    </cofactor>
</comment>
<keyword evidence="5 15" id="KW-0862">Zinc</keyword>
<keyword evidence="2 11" id="KW-0963">Cytoplasm</keyword>
<evidence type="ECO:0000256" key="8">
    <source>
        <dbReference type="ARBA" id="ARBA00058363"/>
    </source>
</evidence>
<feature type="binding site" evidence="15">
    <location>
        <position position="10"/>
    </location>
    <ligand>
        <name>Mg(2+)</name>
        <dbReference type="ChEBI" id="CHEBI:18420"/>
    </ligand>
</feature>
<evidence type="ECO:0000256" key="6">
    <source>
        <dbReference type="ARBA" id="ARBA00023277"/>
    </source>
</evidence>
<dbReference type="GO" id="GO:0016791">
    <property type="term" value="F:phosphatase activity"/>
    <property type="evidence" value="ECO:0007669"/>
    <property type="project" value="InterPro"/>
</dbReference>
<protein>
    <recommendedName>
        <fullName evidence="11">D,D-heptose 1,7-bisphosphate phosphatase</fullName>
        <ecNumber evidence="11">3.1.3.-</ecNumber>
    </recommendedName>
</protein>
<evidence type="ECO:0000256" key="10">
    <source>
        <dbReference type="ARBA" id="ARBA00061616"/>
    </source>
</evidence>
<comment type="cofactor">
    <cofactor evidence="15">
        <name>Zn(2+)</name>
        <dbReference type="ChEBI" id="CHEBI:29105"/>
    </cofactor>
</comment>